<dbReference type="Pfam" id="PF00848">
    <property type="entry name" value="Ring_hydroxyl_A"/>
    <property type="match status" value="1"/>
</dbReference>
<dbReference type="InterPro" id="IPR036922">
    <property type="entry name" value="Rieske_2Fe-2S_sf"/>
</dbReference>
<accession>A0A8B2NQA8</accession>
<dbReference type="PANTHER" id="PTHR43756">
    <property type="entry name" value="CHOLINE MONOOXYGENASE, CHLOROPLASTIC"/>
    <property type="match status" value="1"/>
</dbReference>
<comment type="cofactor">
    <cofactor evidence="1">
        <name>Fe cation</name>
        <dbReference type="ChEBI" id="CHEBI:24875"/>
    </cofactor>
</comment>
<organism evidence="9 10">
    <name type="scientific">Acuticoccus sediminis</name>
    <dbReference type="NCBI Taxonomy" id="2184697"/>
    <lineage>
        <taxon>Bacteria</taxon>
        <taxon>Pseudomonadati</taxon>
        <taxon>Pseudomonadota</taxon>
        <taxon>Alphaproteobacteria</taxon>
        <taxon>Hyphomicrobiales</taxon>
        <taxon>Amorphaceae</taxon>
        <taxon>Acuticoccus</taxon>
    </lineage>
</organism>
<dbReference type="GO" id="GO:0005506">
    <property type="term" value="F:iron ion binding"/>
    <property type="evidence" value="ECO:0007669"/>
    <property type="project" value="InterPro"/>
</dbReference>
<evidence type="ECO:0000256" key="5">
    <source>
        <dbReference type="ARBA" id="ARBA00023004"/>
    </source>
</evidence>
<reference evidence="9 10" key="1">
    <citation type="submission" date="2018-05" db="EMBL/GenBank/DDBJ databases">
        <title>Acuticoccus sediminis sp. nov., isolated from deep-sea sediment of Indian Ocean.</title>
        <authorList>
            <person name="Liu X."/>
            <person name="Lai Q."/>
            <person name="Du Y."/>
            <person name="Sun F."/>
            <person name="Zhang X."/>
            <person name="Wang S."/>
            <person name="Shao Z."/>
        </authorList>
    </citation>
    <scope>NUCLEOTIDE SEQUENCE [LARGE SCALE GENOMIC DNA]</scope>
    <source>
        <strain evidence="9 10">PTG4-2</strain>
    </source>
</reference>
<proteinExistence type="predicted"/>
<dbReference type="InterPro" id="IPR001663">
    <property type="entry name" value="Rng_hydr_dOase-A"/>
</dbReference>
<evidence type="ECO:0000259" key="8">
    <source>
        <dbReference type="PROSITE" id="PS51296"/>
    </source>
</evidence>
<dbReference type="AlphaFoldDB" id="A0A8B2NQA8"/>
<dbReference type="Gene3D" id="2.102.10.10">
    <property type="entry name" value="Rieske [2Fe-2S] iron-sulphur domain"/>
    <property type="match status" value="1"/>
</dbReference>
<evidence type="ECO:0000256" key="6">
    <source>
        <dbReference type="ARBA" id="ARBA00023014"/>
    </source>
</evidence>
<gene>
    <name evidence="9" type="ORF">DLJ53_20990</name>
</gene>
<feature type="domain" description="Rieske" evidence="8">
    <location>
        <begin position="47"/>
        <end position="149"/>
    </location>
</feature>
<dbReference type="Gene3D" id="3.90.380.10">
    <property type="entry name" value="Naphthalene 1,2-dioxygenase Alpha Subunit, Chain A, domain 1"/>
    <property type="match status" value="1"/>
</dbReference>
<keyword evidence="4" id="KW-0560">Oxidoreductase</keyword>
<dbReference type="Pfam" id="PF00355">
    <property type="entry name" value="Rieske"/>
    <property type="match status" value="1"/>
</dbReference>
<evidence type="ECO:0000313" key="10">
    <source>
        <dbReference type="Proteomes" id="UP000249590"/>
    </source>
</evidence>
<dbReference type="GO" id="GO:0016491">
    <property type="term" value="F:oxidoreductase activity"/>
    <property type="evidence" value="ECO:0007669"/>
    <property type="project" value="UniProtKB-KW"/>
</dbReference>
<keyword evidence="3" id="KW-0479">Metal-binding</keyword>
<comment type="caution">
    <text evidence="9">The sequence shown here is derived from an EMBL/GenBank/DDBJ whole genome shotgun (WGS) entry which is preliminary data.</text>
</comment>
<evidence type="ECO:0000256" key="2">
    <source>
        <dbReference type="ARBA" id="ARBA00022714"/>
    </source>
</evidence>
<keyword evidence="7" id="KW-0520">NAD</keyword>
<dbReference type="EMBL" id="QHHQ01000004">
    <property type="protein sequence ID" value="RAI00188.1"/>
    <property type="molecule type" value="Genomic_DNA"/>
</dbReference>
<protein>
    <submittedName>
        <fullName evidence="9">(2Fe-2S)-binding protein</fullName>
    </submittedName>
</protein>
<dbReference type="InterPro" id="IPR015879">
    <property type="entry name" value="Ring_hydroxy_dOase_asu_C_dom"/>
</dbReference>
<name>A0A8B2NQA8_9HYPH</name>
<dbReference type="SUPFAM" id="SSF55961">
    <property type="entry name" value="Bet v1-like"/>
    <property type="match status" value="1"/>
</dbReference>
<keyword evidence="6" id="KW-0411">Iron-sulfur</keyword>
<sequence length="443" mass="49167">MLDLARIGGLLGECKPGHTLPQDLYNSPEVYRFDLQAVFAGTWLLAGFSCEVASARNYLALTLAGSPVVLTRGMDGVLRGFHNACRHRGAQVCPDGAGRRARLTCPYHQWVYDLEGKLVHARNMQPGFDPAGHGLRPIHVREVAGAIFVCLADEAPAFERFRAELEPLLAPHNLGNAKVAYENTLLERGNWKLVMENARECYHCATGHPELCLTFPIDDLGDTMAQGGNAHYDAFAARVRANGLGIGPYFGPWWQIERFPLKAGHLSLTIDGKLAVNRLMVDADTADIGSLRWAVEPHSFCHSTADQTVYFSAMPIAPNETVVTCKWLVHKDAVEGVDYDVERMTHLWNVTNMQDRDLVENNQRGVNSFGYVPGPYNGADESYVKRFIDFYLDTACRYVSARAGFEPLPERLVRNDRDELVPLALRDAANDEYAAYHPGAAHL</sequence>
<keyword evidence="10" id="KW-1185">Reference proteome</keyword>
<dbReference type="GO" id="GO:0051537">
    <property type="term" value="F:2 iron, 2 sulfur cluster binding"/>
    <property type="evidence" value="ECO:0007669"/>
    <property type="project" value="UniProtKB-KW"/>
</dbReference>
<dbReference type="CDD" id="cd03469">
    <property type="entry name" value="Rieske_RO_Alpha_N"/>
    <property type="match status" value="1"/>
</dbReference>
<evidence type="ECO:0000256" key="7">
    <source>
        <dbReference type="ARBA" id="ARBA00023027"/>
    </source>
</evidence>
<dbReference type="RefSeq" id="WP_111348841.1">
    <property type="nucleotide sequence ID" value="NZ_QHHQ01000004.1"/>
</dbReference>
<dbReference type="Proteomes" id="UP000249590">
    <property type="component" value="Unassembled WGS sequence"/>
</dbReference>
<dbReference type="PRINTS" id="PR00090">
    <property type="entry name" value="RNGDIOXGNASE"/>
</dbReference>
<evidence type="ECO:0000256" key="3">
    <source>
        <dbReference type="ARBA" id="ARBA00022723"/>
    </source>
</evidence>
<evidence type="ECO:0000256" key="1">
    <source>
        <dbReference type="ARBA" id="ARBA00001962"/>
    </source>
</evidence>
<evidence type="ECO:0000313" key="9">
    <source>
        <dbReference type="EMBL" id="RAI00188.1"/>
    </source>
</evidence>
<evidence type="ECO:0000256" key="4">
    <source>
        <dbReference type="ARBA" id="ARBA00023002"/>
    </source>
</evidence>
<dbReference type="InterPro" id="IPR015881">
    <property type="entry name" value="ARHD_Rieske_2Fe_2S"/>
</dbReference>
<dbReference type="CDD" id="cd08884">
    <property type="entry name" value="RHO_alpha_C_GbcA-like"/>
    <property type="match status" value="1"/>
</dbReference>
<keyword evidence="2" id="KW-0001">2Fe-2S</keyword>
<dbReference type="InterPro" id="IPR017941">
    <property type="entry name" value="Rieske_2Fe-2S"/>
</dbReference>
<dbReference type="OrthoDB" id="7456916at2"/>
<dbReference type="PROSITE" id="PS51296">
    <property type="entry name" value="RIESKE"/>
    <property type="match status" value="1"/>
</dbReference>
<dbReference type="SUPFAM" id="SSF50022">
    <property type="entry name" value="ISP domain"/>
    <property type="match status" value="1"/>
</dbReference>
<keyword evidence="5" id="KW-0408">Iron</keyword>
<dbReference type="PROSITE" id="PS00570">
    <property type="entry name" value="RING_HYDROXYL_ALPHA"/>
    <property type="match status" value="1"/>
</dbReference>
<dbReference type="PANTHER" id="PTHR43756:SF5">
    <property type="entry name" value="CHOLINE MONOOXYGENASE, CHLOROPLASTIC"/>
    <property type="match status" value="1"/>
</dbReference>